<evidence type="ECO:0000313" key="4">
    <source>
        <dbReference type="EMBL" id="CAE8642314.1"/>
    </source>
</evidence>
<dbReference type="Pfam" id="PF03016">
    <property type="entry name" value="Exostosin_GT47"/>
    <property type="match status" value="1"/>
</dbReference>
<evidence type="ECO:0000256" key="2">
    <source>
        <dbReference type="SAM" id="SignalP"/>
    </source>
</evidence>
<evidence type="ECO:0000313" key="5">
    <source>
        <dbReference type="Proteomes" id="UP000654075"/>
    </source>
</evidence>
<sequence>MRHWVLDVHSCCGAARWVLGLLSWSLLTSTADGWQLLDRNCWPDFSAHYSACCHDEIPPHENCFNAEEGRTWARCCSCPRGLNVSGGEHGVQLDKAGLKLSQQFFGPLLCSGPSLRAHPDDFWVTARDGSRRLLRVFVYPLPRKFNTDLLNRLQLGGWLTGSECDYGLTPCTEAGWNGLFSVFRQFATEVILLLKFLAAPPGVLTSDAAEADIFLVPYLAKTDCAESGNGRDPCWGKCKCATAVKHLFQELPHYSWQTRGRHLFLATGDIKDLPVEIQAQPLIVSLGASFCGGHIVVPSPNLDPDLQPKGALENREAGNRAPERHIFAYWFGSNDKTWRKKVVGQMLQYREEGGLRTIVVHDIGSNYETRDVWQTDAGSPQMVIEEMMRSVFCPILQGDVPHQKRLFDVMLTGCLPVVVAFPSHVPGEVSWWLPGGPPVERMVPFPRDIDYRSFVVEVPQEEVESGRFMEALLKLPEQELKERRSAMLRARPLIRFDFGGSGADAFSMTLREIWRFLEPQQEPQQCSSRGLEMEGASSSFGRWNTPTFDCGVPPIQKTGIQMYGHFACCPLFSKS</sequence>
<feature type="domain" description="Exostosin GT47" evidence="3">
    <location>
        <begin position="132"/>
        <end position="467"/>
    </location>
</feature>
<evidence type="ECO:0000259" key="3">
    <source>
        <dbReference type="Pfam" id="PF03016"/>
    </source>
</evidence>
<dbReference type="PANTHER" id="PTHR11062:SF281">
    <property type="entry name" value="EXOSTOSIN-LIKE 2"/>
    <property type="match status" value="1"/>
</dbReference>
<dbReference type="GO" id="GO:0016757">
    <property type="term" value="F:glycosyltransferase activity"/>
    <property type="evidence" value="ECO:0007669"/>
    <property type="project" value="InterPro"/>
</dbReference>
<name>A0A813HTW7_POLGL</name>
<proteinExistence type="inferred from homology"/>
<dbReference type="EMBL" id="CAJNNV010033149">
    <property type="protein sequence ID" value="CAE8642314.1"/>
    <property type="molecule type" value="Genomic_DNA"/>
</dbReference>
<protein>
    <recommendedName>
        <fullName evidence="3">Exostosin GT47 domain-containing protein</fullName>
    </recommendedName>
</protein>
<dbReference type="InterPro" id="IPR004263">
    <property type="entry name" value="Exostosin"/>
</dbReference>
<feature type="chain" id="PRO_5032594140" description="Exostosin GT47 domain-containing protein" evidence="2">
    <location>
        <begin position="34"/>
        <end position="575"/>
    </location>
</feature>
<comment type="caution">
    <text evidence="4">The sequence shown here is derived from an EMBL/GenBank/DDBJ whole genome shotgun (WGS) entry which is preliminary data.</text>
</comment>
<evidence type="ECO:0000256" key="1">
    <source>
        <dbReference type="ARBA" id="ARBA00010271"/>
    </source>
</evidence>
<organism evidence="4 5">
    <name type="scientific">Polarella glacialis</name>
    <name type="common">Dinoflagellate</name>
    <dbReference type="NCBI Taxonomy" id="89957"/>
    <lineage>
        <taxon>Eukaryota</taxon>
        <taxon>Sar</taxon>
        <taxon>Alveolata</taxon>
        <taxon>Dinophyceae</taxon>
        <taxon>Suessiales</taxon>
        <taxon>Suessiaceae</taxon>
        <taxon>Polarella</taxon>
    </lineage>
</organism>
<dbReference type="Proteomes" id="UP000654075">
    <property type="component" value="Unassembled WGS sequence"/>
</dbReference>
<reference evidence="4" key="1">
    <citation type="submission" date="2021-02" db="EMBL/GenBank/DDBJ databases">
        <authorList>
            <person name="Dougan E. K."/>
            <person name="Rhodes N."/>
            <person name="Thang M."/>
            <person name="Chan C."/>
        </authorList>
    </citation>
    <scope>NUCLEOTIDE SEQUENCE</scope>
</reference>
<feature type="signal peptide" evidence="2">
    <location>
        <begin position="1"/>
        <end position="33"/>
    </location>
</feature>
<dbReference type="AlphaFoldDB" id="A0A813HTW7"/>
<dbReference type="InterPro" id="IPR040911">
    <property type="entry name" value="Exostosin_GT47"/>
</dbReference>
<dbReference type="PANTHER" id="PTHR11062">
    <property type="entry name" value="EXOSTOSIN HEPARAN SULFATE GLYCOSYLTRANSFERASE -RELATED"/>
    <property type="match status" value="1"/>
</dbReference>
<dbReference type="OrthoDB" id="1924787at2759"/>
<keyword evidence="2" id="KW-0732">Signal</keyword>
<keyword evidence="5" id="KW-1185">Reference proteome</keyword>
<comment type="similarity">
    <text evidence="1">Belongs to the glycosyltransferase 47 family.</text>
</comment>
<accession>A0A813HTW7</accession>
<gene>
    <name evidence="4" type="ORF">PGLA1383_LOCUS56821</name>
</gene>